<sequence>MYIIRNYRRFRRKTEYIIITHARNLMEKVYIDPSVIQSTNKYTWGIWQKYFIDDLKKPALPCHYFEEYLDRDYAVFKGIADFQPSYFIEDLVSAGVIEYKYLNSILIVIGDDFSVNTIENRLAEHLCDKVITPLLRTYELDFTRVKYIDDCLEESWEENLKYSTLEYKYVKAKYFDFQTIKSNIDKYKKK</sequence>
<dbReference type="Proteomes" id="UP000202618">
    <property type="component" value="Segment"/>
</dbReference>
<dbReference type="EMBL" id="KU878088">
    <property type="protein sequence ID" value="AMS01096.1"/>
    <property type="molecule type" value="Genomic_DNA"/>
</dbReference>
<dbReference type="GeneID" id="29058730"/>
<dbReference type="KEGG" id="vg:29058730"/>
<accession>A0A172JHS2</accession>
<gene>
    <name evidence="1" type="ORF">AR9_g011</name>
</gene>
<proteinExistence type="predicted"/>
<dbReference type="RefSeq" id="YP_009282916.1">
    <property type="nucleotide sequence ID" value="NC_031039.1"/>
</dbReference>
<reference evidence="1 2" key="1">
    <citation type="journal article" date="2016" name="Virology">
        <title>The genome of AR9, a giant transducing Bacillus phage encoding two multisubunit RNA polymerases.</title>
        <authorList>
            <person name="Lavysh D."/>
            <person name="Sokolova M."/>
            <person name="Minakhin L."/>
            <person name="Yakunina M."/>
            <person name="Artamonova T."/>
            <person name="Kozyavkin S."/>
            <person name="Makarova K.S."/>
            <person name="Koonin E.V."/>
            <person name="Severinov K."/>
        </authorList>
    </citation>
    <scope>NUCLEOTIDE SEQUENCE [LARGE SCALE GENOMIC DNA]</scope>
</reference>
<protein>
    <submittedName>
        <fullName evidence="1">Uncharacterized protein</fullName>
    </submittedName>
</protein>
<evidence type="ECO:0000313" key="1">
    <source>
        <dbReference type="EMBL" id="AMS01096.1"/>
    </source>
</evidence>
<evidence type="ECO:0000313" key="2">
    <source>
        <dbReference type="Proteomes" id="UP000202618"/>
    </source>
</evidence>
<organism evidence="1 2">
    <name type="scientific">Bacillus phage AR9</name>
    <dbReference type="NCBI Taxonomy" id="1815509"/>
    <lineage>
        <taxon>Viruses</taxon>
        <taxon>Duplodnaviria</taxon>
        <taxon>Heunggongvirae</taxon>
        <taxon>Uroviricota</taxon>
        <taxon>Caudoviricetes</taxon>
        <taxon>Takahashivirus</taxon>
        <taxon>Bacillus phage PBS1</taxon>
    </lineage>
</organism>
<name>A0A172JHS2_BPPB1</name>